<dbReference type="EMBL" id="BA000028">
    <property type="protein sequence ID" value="BAC12258.1"/>
    <property type="molecule type" value="Genomic_DNA"/>
</dbReference>
<dbReference type="PROSITE" id="PS51257">
    <property type="entry name" value="PROKAR_LIPOPROTEIN"/>
    <property type="match status" value="1"/>
</dbReference>
<dbReference type="AlphaFoldDB" id="Q8ETF9"/>
<reference evidence="2 3" key="1">
    <citation type="journal article" date="2001" name="FEMS Microbiol. Lett.">
        <title>Oceanobacillus iheyensis gen. nov., sp. nov., a deep-sea extremely halotolerant and alkaliphilic species isolated from a depth of 1050 m on the Iheya Ridge.</title>
        <authorList>
            <person name="Lu J."/>
            <person name="Nogi Y."/>
            <person name="Takami H."/>
        </authorList>
    </citation>
    <scope>NUCLEOTIDE SEQUENCE [LARGE SCALE GENOMIC DNA]</scope>
    <source>
        <strain evidence="3">DSM 14371 / CIP 107618 / JCM 11309 / KCTC 3954 / HTE831</strain>
    </source>
</reference>
<protein>
    <submittedName>
        <fullName evidence="2">Hypothetical conserved protein</fullName>
    </submittedName>
</protein>
<proteinExistence type="predicted"/>
<organism evidence="2 3">
    <name type="scientific">Oceanobacillus iheyensis (strain DSM 14371 / CIP 107618 / JCM 11309 / KCTC 3954 / HTE831)</name>
    <dbReference type="NCBI Taxonomy" id="221109"/>
    <lineage>
        <taxon>Bacteria</taxon>
        <taxon>Bacillati</taxon>
        <taxon>Bacillota</taxon>
        <taxon>Bacilli</taxon>
        <taxon>Bacillales</taxon>
        <taxon>Bacillaceae</taxon>
        <taxon>Oceanobacillus</taxon>
    </lineage>
</organism>
<dbReference type="HOGENOM" id="CLU_135466_0_0_9"/>
<evidence type="ECO:0000313" key="3">
    <source>
        <dbReference type="Proteomes" id="UP000000822"/>
    </source>
</evidence>
<keyword evidence="3" id="KW-1185">Reference proteome</keyword>
<keyword evidence="1" id="KW-0732">Signal</keyword>
<dbReference type="OrthoDB" id="1909991at2"/>
<dbReference type="RefSeq" id="WP_011064705.1">
    <property type="nucleotide sequence ID" value="NC_004193.1"/>
</dbReference>
<feature type="signal peptide" evidence="1">
    <location>
        <begin position="1"/>
        <end position="22"/>
    </location>
</feature>
<dbReference type="Proteomes" id="UP000000822">
    <property type="component" value="Chromosome"/>
</dbReference>
<reference evidence="2 3" key="2">
    <citation type="journal article" date="2002" name="Nucleic Acids Res.">
        <title>Genome sequence of Oceanobacillus iheyensis isolated from the Iheya Ridge and its unexpected adaptive capabilities to extreme environments.</title>
        <authorList>
            <person name="Takami H."/>
            <person name="Takaki Y."/>
            <person name="Uchiyama I."/>
        </authorList>
    </citation>
    <scope>NUCLEOTIDE SEQUENCE [LARGE SCALE GENOMIC DNA]</scope>
    <source>
        <strain evidence="3">DSM 14371 / CIP 107618 / JCM 11309 / KCTC 3954 / HTE831</strain>
    </source>
</reference>
<dbReference type="KEGG" id="oih:OB0302"/>
<evidence type="ECO:0000313" key="2">
    <source>
        <dbReference type="EMBL" id="BAC12258.1"/>
    </source>
</evidence>
<name>Q8ETF9_OCEIH</name>
<dbReference type="eggNOG" id="ENOG503372F">
    <property type="taxonomic scope" value="Bacteria"/>
</dbReference>
<feature type="chain" id="PRO_5004305467" evidence="1">
    <location>
        <begin position="23"/>
        <end position="123"/>
    </location>
</feature>
<evidence type="ECO:0000256" key="1">
    <source>
        <dbReference type="SAM" id="SignalP"/>
    </source>
</evidence>
<accession>Q8ETF9</accession>
<gene>
    <name evidence="2" type="ordered locus">OB0302</name>
</gene>
<sequence length="123" mass="13955">MRYFVMILFVSIIVLTGCSSKAEQSVTKNPTPYEFLQNENADIFLLEDTVFSNAINIEWVQEETYTIGEEIGEISSQSNEAKDFKNGTANKLPVGTKIYETDTQIFIAIVENREIPYLQMVEG</sequence>